<evidence type="ECO:0000313" key="3">
    <source>
        <dbReference type="Proteomes" id="UP001626550"/>
    </source>
</evidence>
<sequence length="107" mass="12256">MIHLTDNFRRRKLREYLYWLWVYSQETFKTVDNGNNDGSSRNAPSRAKNSKDDTSDSLHALASPFCNLIDVCLLDPVELLGVRSPPAIDQPLFAFLQLIITFNIPDN</sequence>
<feature type="non-terminal residue" evidence="2">
    <location>
        <position position="107"/>
    </location>
</feature>
<feature type="region of interest" description="Disordered" evidence="1">
    <location>
        <begin position="32"/>
        <end position="56"/>
    </location>
</feature>
<proteinExistence type="predicted"/>
<evidence type="ECO:0000313" key="2">
    <source>
        <dbReference type="EMBL" id="KAL3308218.1"/>
    </source>
</evidence>
<keyword evidence="3" id="KW-1185">Reference proteome</keyword>
<dbReference type="Proteomes" id="UP001626550">
    <property type="component" value="Unassembled WGS sequence"/>
</dbReference>
<gene>
    <name evidence="2" type="ORF">Ciccas_013253</name>
</gene>
<reference evidence="2 3" key="1">
    <citation type="submission" date="2024-11" db="EMBL/GenBank/DDBJ databases">
        <title>Adaptive evolution of stress response genes in parasites aligns with host niche diversity.</title>
        <authorList>
            <person name="Hahn C."/>
            <person name="Resl P."/>
        </authorList>
    </citation>
    <scope>NUCLEOTIDE SEQUENCE [LARGE SCALE GENOMIC DNA]</scope>
    <source>
        <strain evidence="2">EGGRZ-B1_66</strain>
        <tissue evidence="2">Body</tissue>
    </source>
</reference>
<dbReference type="AlphaFoldDB" id="A0ABD2PMD2"/>
<accession>A0ABD2PMD2</accession>
<organism evidence="2 3">
    <name type="scientific">Cichlidogyrus casuarinus</name>
    <dbReference type="NCBI Taxonomy" id="1844966"/>
    <lineage>
        <taxon>Eukaryota</taxon>
        <taxon>Metazoa</taxon>
        <taxon>Spiralia</taxon>
        <taxon>Lophotrochozoa</taxon>
        <taxon>Platyhelminthes</taxon>
        <taxon>Monogenea</taxon>
        <taxon>Monopisthocotylea</taxon>
        <taxon>Dactylogyridea</taxon>
        <taxon>Ancyrocephalidae</taxon>
        <taxon>Cichlidogyrus</taxon>
    </lineage>
</organism>
<dbReference type="EMBL" id="JBJKFK010005642">
    <property type="protein sequence ID" value="KAL3308218.1"/>
    <property type="molecule type" value="Genomic_DNA"/>
</dbReference>
<protein>
    <submittedName>
        <fullName evidence="2">Uncharacterized protein</fullName>
    </submittedName>
</protein>
<comment type="caution">
    <text evidence="2">The sequence shown here is derived from an EMBL/GenBank/DDBJ whole genome shotgun (WGS) entry which is preliminary data.</text>
</comment>
<feature type="compositionally biased region" description="Polar residues" evidence="1">
    <location>
        <begin position="32"/>
        <end position="43"/>
    </location>
</feature>
<name>A0ABD2PMD2_9PLAT</name>
<evidence type="ECO:0000256" key="1">
    <source>
        <dbReference type="SAM" id="MobiDB-lite"/>
    </source>
</evidence>